<evidence type="ECO:0000256" key="1">
    <source>
        <dbReference type="SAM" id="Phobius"/>
    </source>
</evidence>
<evidence type="ECO:0008006" key="4">
    <source>
        <dbReference type="Google" id="ProtNLM"/>
    </source>
</evidence>
<keyword evidence="1" id="KW-0472">Membrane</keyword>
<organism evidence="2 3">
    <name type="scientific">Desulfofustis limnaeus</name>
    <dbReference type="NCBI Taxonomy" id="2740163"/>
    <lineage>
        <taxon>Bacteria</taxon>
        <taxon>Pseudomonadati</taxon>
        <taxon>Thermodesulfobacteriota</taxon>
        <taxon>Desulfobulbia</taxon>
        <taxon>Desulfobulbales</taxon>
        <taxon>Desulfocapsaceae</taxon>
        <taxon>Desulfofustis</taxon>
    </lineage>
</organism>
<dbReference type="EMBL" id="AP025516">
    <property type="protein sequence ID" value="BDD87688.1"/>
    <property type="molecule type" value="Genomic_DNA"/>
</dbReference>
<keyword evidence="1" id="KW-1133">Transmembrane helix</keyword>
<gene>
    <name evidence="2" type="ORF">DPPLL_20530</name>
</gene>
<name>A0ABN6M7W7_9BACT</name>
<proteinExistence type="predicted"/>
<feature type="transmembrane region" description="Helical" evidence="1">
    <location>
        <begin position="12"/>
        <end position="29"/>
    </location>
</feature>
<protein>
    <recommendedName>
        <fullName evidence="4">Transposase</fullName>
    </recommendedName>
</protein>
<accession>A0ABN6M7W7</accession>
<dbReference type="Proteomes" id="UP000830055">
    <property type="component" value="Chromosome"/>
</dbReference>
<reference evidence="2 3" key="1">
    <citation type="submission" date="2022-01" db="EMBL/GenBank/DDBJ databases">
        <title>Desulfofustis limnae sp. nov., a novel mesophilic sulfate-reducing bacterium isolated from marsh soil.</title>
        <authorList>
            <person name="Watanabe M."/>
            <person name="Takahashi A."/>
            <person name="Kojima H."/>
            <person name="Fukui M."/>
        </authorList>
    </citation>
    <scope>NUCLEOTIDE SEQUENCE [LARGE SCALE GENOMIC DNA]</scope>
    <source>
        <strain evidence="2 3">PPLL</strain>
    </source>
</reference>
<evidence type="ECO:0000313" key="3">
    <source>
        <dbReference type="Proteomes" id="UP000830055"/>
    </source>
</evidence>
<sequence length="86" mass="9912">MKTFIGTSENALRIQIWTALIVLLLLKYLHHLSRFGWSMSNLATMLRMNLFTYRDLMAWLHDPHGQPPVPPVIQLRLPGFGQAVAR</sequence>
<keyword evidence="1" id="KW-0812">Transmembrane</keyword>
<keyword evidence="3" id="KW-1185">Reference proteome</keyword>
<evidence type="ECO:0000313" key="2">
    <source>
        <dbReference type="EMBL" id="BDD87688.1"/>
    </source>
</evidence>